<dbReference type="PROSITE" id="PS00028">
    <property type="entry name" value="ZINC_FINGER_C2H2_1"/>
    <property type="match status" value="1"/>
</dbReference>
<accession>A0A3P7IME2</accession>
<dbReference type="GO" id="GO:0008270">
    <property type="term" value="F:zinc ion binding"/>
    <property type="evidence" value="ECO:0007669"/>
    <property type="project" value="UniProtKB-KW"/>
</dbReference>
<dbReference type="Proteomes" id="UP000270094">
    <property type="component" value="Unassembled WGS sequence"/>
</dbReference>
<dbReference type="PROSITE" id="PS50157">
    <property type="entry name" value="ZINC_FINGER_C2H2_2"/>
    <property type="match status" value="1"/>
</dbReference>
<keyword evidence="4" id="KW-1185">Reference proteome</keyword>
<evidence type="ECO:0000313" key="3">
    <source>
        <dbReference type="EMBL" id="VDM71056.1"/>
    </source>
</evidence>
<proteinExistence type="predicted"/>
<name>A0A3P7IME2_STRVU</name>
<feature type="domain" description="C2H2-type" evidence="2">
    <location>
        <begin position="155"/>
        <end position="183"/>
    </location>
</feature>
<keyword evidence="1" id="KW-0479">Metal-binding</keyword>
<reference evidence="3 4" key="1">
    <citation type="submission" date="2018-11" db="EMBL/GenBank/DDBJ databases">
        <authorList>
            <consortium name="Pathogen Informatics"/>
        </authorList>
    </citation>
    <scope>NUCLEOTIDE SEQUENCE [LARGE SCALE GENOMIC DNA]</scope>
</reference>
<protein>
    <recommendedName>
        <fullName evidence="2">C2H2-type domain-containing protein</fullName>
    </recommendedName>
</protein>
<dbReference type="SMART" id="SM00355">
    <property type="entry name" value="ZnF_C2H2"/>
    <property type="match status" value="2"/>
</dbReference>
<dbReference type="OrthoDB" id="5822041at2759"/>
<gene>
    <name evidence="3" type="ORF">SVUK_LOCUS6054</name>
</gene>
<keyword evidence="1" id="KW-0863">Zinc-finger</keyword>
<evidence type="ECO:0000313" key="4">
    <source>
        <dbReference type="Proteomes" id="UP000270094"/>
    </source>
</evidence>
<dbReference type="AlphaFoldDB" id="A0A3P7IME2"/>
<dbReference type="InterPro" id="IPR013087">
    <property type="entry name" value="Znf_C2H2_type"/>
</dbReference>
<keyword evidence="1" id="KW-0862">Zinc</keyword>
<dbReference type="EMBL" id="UYYB01018648">
    <property type="protein sequence ID" value="VDM71056.1"/>
    <property type="molecule type" value="Genomic_DNA"/>
</dbReference>
<evidence type="ECO:0000259" key="2">
    <source>
        <dbReference type="PROSITE" id="PS50157"/>
    </source>
</evidence>
<organism evidence="3 4">
    <name type="scientific">Strongylus vulgaris</name>
    <name type="common">Blood worm</name>
    <dbReference type="NCBI Taxonomy" id="40348"/>
    <lineage>
        <taxon>Eukaryota</taxon>
        <taxon>Metazoa</taxon>
        <taxon>Ecdysozoa</taxon>
        <taxon>Nematoda</taxon>
        <taxon>Chromadorea</taxon>
        <taxon>Rhabditida</taxon>
        <taxon>Rhabditina</taxon>
        <taxon>Rhabditomorpha</taxon>
        <taxon>Strongyloidea</taxon>
        <taxon>Strongylidae</taxon>
        <taxon>Strongylus</taxon>
    </lineage>
</organism>
<sequence>MSDRVNPLKFLLEPSQEGFLVCSSCEKASFPKIANLRVHFIRCVEVCGRYRKDLRLGRSVLESSSTLAAIPRRRSKNSPVRCPVKDCISAWRPSFVYPNSVGQVSHILARHLTSKEAYNVALQLGKEEQLDKVFPYLSVSESFANTLNHPKTMCLQCSKCEHGFRRPNELVQHAKRYHPTKKHYSGAPKCPITCGMKLIRKPGMSNEVLRLFHVFKYHLGMDKAVAWIREWPGYDP</sequence>
<evidence type="ECO:0000256" key="1">
    <source>
        <dbReference type="PROSITE-ProRule" id="PRU00042"/>
    </source>
</evidence>